<comment type="subcellular location">
    <subcellularLocation>
        <location evidence="2 11">Endoplasmic reticulum membrane</location>
        <topology evidence="2 11">Single-pass type I membrane protein</topology>
    </subcellularLocation>
</comment>
<keyword evidence="8 11" id="KW-0256">Endoplasmic reticulum</keyword>
<evidence type="ECO:0000256" key="2">
    <source>
        <dbReference type="ARBA" id="ARBA00004115"/>
    </source>
</evidence>
<dbReference type="PANTHER" id="PTHR21049">
    <property type="entry name" value="RIBOPHORIN I"/>
    <property type="match status" value="1"/>
</dbReference>
<evidence type="ECO:0000256" key="8">
    <source>
        <dbReference type="ARBA" id="ARBA00022824"/>
    </source>
</evidence>
<reference evidence="13" key="1">
    <citation type="submission" date="2025-08" db="UniProtKB">
        <authorList>
            <consortium name="RefSeq"/>
        </authorList>
    </citation>
    <scope>IDENTIFICATION</scope>
</reference>
<keyword evidence="6 11" id="KW-0812">Transmembrane</keyword>
<dbReference type="Pfam" id="PF04597">
    <property type="entry name" value="Ribophorin_I"/>
    <property type="match status" value="1"/>
</dbReference>
<organism evidence="12 13">
    <name type="scientific">Galendromus occidentalis</name>
    <name type="common">western predatory mite</name>
    <dbReference type="NCBI Taxonomy" id="34638"/>
    <lineage>
        <taxon>Eukaryota</taxon>
        <taxon>Metazoa</taxon>
        <taxon>Ecdysozoa</taxon>
        <taxon>Arthropoda</taxon>
        <taxon>Chelicerata</taxon>
        <taxon>Arachnida</taxon>
        <taxon>Acari</taxon>
        <taxon>Parasitiformes</taxon>
        <taxon>Mesostigmata</taxon>
        <taxon>Gamasina</taxon>
        <taxon>Phytoseioidea</taxon>
        <taxon>Phytoseiidae</taxon>
        <taxon>Typhlodrominae</taxon>
        <taxon>Galendromus</taxon>
    </lineage>
</organism>
<dbReference type="InterPro" id="IPR007676">
    <property type="entry name" value="Ribophorin_I"/>
</dbReference>
<evidence type="ECO:0000256" key="1">
    <source>
        <dbReference type="ARBA" id="ARBA00002791"/>
    </source>
</evidence>
<name>A0AAJ6VZ96_9ACAR</name>
<keyword evidence="9 11" id="KW-1133">Transmembrane helix</keyword>
<dbReference type="RefSeq" id="XP_003746026.1">
    <property type="nucleotide sequence ID" value="XM_003745978.1"/>
</dbReference>
<evidence type="ECO:0000256" key="7">
    <source>
        <dbReference type="ARBA" id="ARBA00022729"/>
    </source>
</evidence>
<evidence type="ECO:0000313" key="13">
    <source>
        <dbReference type="RefSeq" id="XP_003746026.1"/>
    </source>
</evidence>
<feature type="transmembrane region" description="Helical" evidence="11">
    <location>
        <begin position="427"/>
        <end position="446"/>
    </location>
</feature>
<keyword evidence="12" id="KW-1185">Reference proteome</keyword>
<evidence type="ECO:0000256" key="3">
    <source>
        <dbReference type="ARBA" id="ARBA00004922"/>
    </source>
</evidence>
<comment type="subunit">
    <text evidence="11">Component of the oligosaccharyltransferase (OST) complex.</text>
</comment>
<evidence type="ECO:0000256" key="10">
    <source>
        <dbReference type="ARBA" id="ARBA00023136"/>
    </source>
</evidence>
<sequence>MLRVAAVVLLGCWGLVTAQTVKQFENVNVERNIDVSSQLVRVTAKITAENKGAAAASSYHVAIDADEAKQLSYISATSESIPLGVVLDKAASTKDVALYKVTLPTSISPGKTIKLDFVYVLTHWLEPFPSEVQQDEKQLVIYRGNHYLFSPYTTAKQTTKVKLASNRVESYTNTLKPNAQSDSSVTYGPYLKIAALTKEPFKVHYENQNSFLVVKNLKRWIEVSHWGTVQVEETVDVKHEGARLKGSFSRYDFQREMSPSAAVKTFKTFLPSGARDVYYRDEIGNISTSHLRKRFDAVEVELRPRFPLFGGWKTHYLLGYSVPTTDFLLHDGVDGFVLKINFIDHIFDDAVIDNAVVKIVLPEGSREIRLKLPFSAQRHPDERHYTYLDTTGRVVVVLSKQNLVEDHIQPLEVHYKFNKMRMFQEPLLVAVALFILFTTVIIYVRLDFSIRSDPNQEQKWKLLSLQERIARSQDRRDAIYAAIDQSLAKFKLSKDQAGFEASLKKNLPTQKLISEEFAQHEEEAKAGAMNAALETIAELNKLDKILRDTLNYQVSILEKFIAGKLNKQQYTDQEMVQSKKKHETYEKIRDIICKL</sequence>
<comment type="function">
    <text evidence="1 11">Subunit of the oligosaccharyl transferase (OST) complex that catalyzes the initial transfer of a defined glycan (Glc(3)Man(9)GlcNAc(2) in eukaryotes) from the lipid carrier dolichol-pyrophosphate to an asparagine residue within an Asn-X-Ser/Thr consensus motif in nascent polypeptide chains, the first step in protein N-glycosylation. N-glycosylation occurs cotranslationally and the complex associates with the Sec61 complex at the channel-forming translocon complex that mediates protein translocation across the endoplasmic reticulum (ER). All subunits are required for a maximal enzyme activity.</text>
</comment>
<dbReference type="KEGG" id="goe:100899716"/>
<evidence type="ECO:0000256" key="9">
    <source>
        <dbReference type="ARBA" id="ARBA00022989"/>
    </source>
</evidence>
<keyword evidence="7 11" id="KW-0732">Signal</keyword>
<dbReference type="GO" id="GO:0018279">
    <property type="term" value="P:protein N-linked glycosylation via asparagine"/>
    <property type="evidence" value="ECO:0007669"/>
    <property type="project" value="TreeGrafter"/>
</dbReference>
<evidence type="ECO:0000313" key="12">
    <source>
        <dbReference type="Proteomes" id="UP000694867"/>
    </source>
</evidence>
<proteinExistence type="inferred from homology"/>
<keyword evidence="10 11" id="KW-0472">Membrane</keyword>
<protein>
    <recommendedName>
        <fullName evidence="5 11">Dolichyl-diphosphooligosaccharide--protein glycosyltransferase subunit 1</fullName>
    </recommendedName>
</protein>
<comment type="similarity">
    <text evidence="4 11">Belongs to the OST1 family.</text>
</comment>
<accession>A0AAJ6VZ96</accession>
<gene>
    <name evidence="13" type="primary">LOC100899716</name>
</gene>
<evidence type="ECO:0000256" key="11">
    <source>
        <dbReference type="RuleBase" id="RU361143"/>
    </source>
</evidence>
<dbReference type="AlphaFoldDB" id="A0AAJ6VZ96"/>
<dbReference type="Proteomes" id="UP000694867">
    <property type="component" value="Unplaced"/>
</dbReference>
<comment type="pathway">
    <text evidence="3 11">Protein modification; protein glycosylation.</text>
</comment>
<feature type="signal peptide" evidence="11">
    <location>
        <begin position="1"/>
        <end position="18"/>
    </location>
</feature>
<feature type="chain" id="PRO_5042314056" description="Dolichyl-diphosphooligosaccharide--protein glycosyltransferase subunit 1" evidence="11">
    <location>
        <begin position="19"/>
        <end position="595"/>
    </location>
</feature>
<dbReference type="PANTHER" id="PTHR21049:SF0">
    <property type="entry name" value="DOLICHYL-DIPHOSPHOOLIGOSACCHARIDE--PROTEIN GLYCOSYLTRANSFERASE SUBUNIT 1"/>
    <property type="match status" value="1"/>
</dbReference>
<dbReference type="GeneID" id="100899716"/>
<evidence type="ECO:0000256" key="4">
    <source>
        <dbReference type="ARBA" id="ARBA00008905"/>
    </source>
</evidence>
<evidence type="ECO:0000256" key="6">
    <source>
        <dbReference type="ARBA" id="ARBA00022692"/>
    </source>
</evidence>
<dbReference type="GO" id="GO:0008250">
    <property type="term" value="C:oligosaccharyltransferase complex"/>
    <property type="evidence" value="ECO:0007669"/>
    <property type="project" value="UniProtKB-UniRule"/>
</dbReference>
<evidence type="ECO:0000256" key="5">
    <source>
        <dbReference type="ARBA" id="ARBA00017611"/>
    </source>
</evidence>